<dbReference type="PANTHER" id="PTHR10954:SF23">
    <property type="entry name" value="RIBONUCLEASE"/>
    <property type="match status" value="1"/>
</dbReference>
<evidence type="ECO:0000256" key="6">
    <source>
        <dbReference type="ARBA" id="ARBA00012180"/>
    </source>
</evidence>
<feature type="binding site" evidence="13 14">
    <location>
        <position position="108"/>
    </location>
    <ligand>
        <name>a divalent metal cation</name>
        <dbReference type="ChEBI" id="CHEBI:60240"/>
    </ligand>
</feature>
<dbReference type="GO" id="GO:0030145">
    <property type="term" value="F:manganese ion binding"/>
    <property type="evidence" value="ECO:0007669"/>
    <property type="project" value="UniProtKB-UniRule"/>
</dbReference>
<dbReference type="InterPro" id="IPR001352">
    <property type="entry name" value="RNase_HII/HIII"/>
</dbReference>
<comment type="caution">
    <text evidence="17">The sequence shown here is derived from an EMBL/GenBank/DDBJ whole genome shotgun (WGS) entry which is preliminary data.</text>
</comment>
<organism evidence="17 18">
    <name type="scientific">Ignisphaera cupida</name>
    <dbReference type="NCBI Taxonomy" id="3050454"/>
    <lineage>
        <taxon>Archaea</taxon>
        <taxon>Thermoproteota</taxon>
        <taxon>Thermoprotei</taxon>
        <taxon>Desulfurococcales</taxon>
        <taxon>Desulfurococcaceae</taxon>
        <taxon>Ignisphaera</taxon>
    </lineage>
</organism>
<dbReference type="PROSITE" id="PS51975">
    <property type="entry name" value="RNASE_H_2"/>
    <property type="match status" value="1"/>
</dbReference>
<dbReference type="Gene3D" id="3.30.420.10">
    <property type="entry name" value="Ribonuclease H-like superfamily/Ribonuclease H"/>
    <property type="match status" value="1"/>
</dbReference>
<evidence type="ECO:0000256" key="8">
    <source>
        <dbReference type="ARBA" id="ARBA00022490"/>
    </source>
</evidence>
<dbReference type="InterPro" id="IPR012337">
    <property type="entry name" value="RNaseH-like_sf"/>
</dbReference>
<keyword evidence="10 13" id="KW-0479">Metal-binding</keyword>
<evidence type="ECO:0000256" key="11">
    <source>
        <dbReference type="ARBA" id="ARBA00022759"/>
    </source>
</evidence>
<comment type="catalytic activity">
    <reaction evidence="1 13 14 15">
        <text>Endonucleolytic cleavage to 5'-phosphomonoester.</text>
        <dbReference type="EC" id="3.1.26.4"/>
    </reaction>
</comment>
<dbReference type="EMBL" id="JASNVW010000006">
    <property type="protein sequence ID" value="MDK6029294.1"/>
    <property type="molecule type" value="Genomic_DNA"/>
</dbReference>
<reference evidence="17 18" key="1">
    <citation type="submission" date="2023-05" db="EMBL/GenBank/DDBJ databases">
        <title>A new hyperthermophilic archaea 'Ignisphaera cupida' sp. nov. and description of the family 'Ignisphaeraceae' fam. nov.</title>
        <authorList>
            <person name="Podosokorskaya O.A."/>
            <person name="Elcheninov A.G."/>
            <person name="Klukina A."/>
            <person name="Merkel A.Y."/>
        </authorList>
    </citation>
    <scope>NUCLEOTIDE SEQUENCE [LARGE SCALE GENOMIC DNA]</scope>
    <source>
        <strain evidence="17 18">4213-co</strain>
    </source>
</reference>
<dbReference type="Pfam" id="PF01351">
    <property type="entry name" value="RNase_HII"/>
    <property type="match status" value="1"/>
</dbReference>
<proteinExistence type="inferred from homology"/>
<sequence>MKTKIIAGIDEAGRGPLVGDMFIALVAIEEKFLPILNSLGVNDSKKLAKQKREKLFPIILSLSSLVITSRIQPSQIDEYNINSLEMSTILNIVKKACRIIDIEEIYIDAFTNPKRIEEKISSLNIRAKVIVEFKADSKYAVVEAASIVAKVLRDEHIKQLSKVYGDVGSGYPSDRKTIDWLKKYYVTHGEIPPIVRRSWSTIDKVLHKKN</sequence>
<keyword evidence="12 13" id="KW-0378">Hydrolase</keyword>
<evidence type="ECO:0000313" key="17">
    <source>
        <dbReference type="EMBL" id="MDK6029294.1"/>
    </source>
</evidence>
<dbReference type="InterPro" id="IPR036397">
    <property type="entry name" value="RNaseH_sf"/>
</dbReference>
<evidence type="ECO:0000256" key="15">
    <source>
        <dbReference type="RuleBase" id="RU003515"/>
    </source>
</evidence>
<evidence type="ECO:0000256" key="1">
    <source>
        <dbReference type="ARBA" id="ARBA00000077"/>
    </source>
</evidence>
<dbReference type="RefSeq" id="WP_285274281.1">
    <property type="nucleotide sequence ID" value="NZ_JASNVW010000006.1"/>
</dbReference>
<comment type="cofactor">
    <cofactor evidence="13 14">
        <name>Mn(2+)</name>
        <dbReference type="ChEBI" id="CHEBI:29035"/>
    </cofactor>
    <cofactor evidence="13 14">
        <name>Mg(2+)</name>
        <dbReference type="ChEBI" id="CHEBI:18420"/>
    </cofactor>
    <text evidence="13 14">Manganese or magnesium. Binds 1 divalent metal ion per monomer in the absence of substrate. May bind a second metal ion after substrate binding.</text>
</comment>
<evidence type="ECO:0000259" key="16">
    <source>
        <dbReference type="PROSITE" id="PS51975"/>
    </source>
</evidence>
<evidence type="ECO:0000256" key="13">
    <source>
        <dbReference type="HAMAP-Rule" id="MF_00052"/>
    </source>
</evidence>
<dbReference type="EC" id="3.1.26.4" evidence="6 13"/>
<dbReference type="NCBIfam" id="TIGR00729">
    <property type="entry name" value="ribonuclease HII"/>
    <property type="match status" value="1"/>
</dbReference>
<gene>
    <name evidence="13 17" type="primary">rnhB</name>
    <name evidence="17" type="ORF">QPL79_07960</name>
</gene>
<keyword evidence="11 13" id="KW-0255">Endonuclease</keyword>
<keyword evidence="8 13" id="KW-0963">Cytoplasm</keyword>
<feature type="domain" description="RNase H type-2" evidence="16">
    <location>
        <begin position="4"/>
        <end position="210"/>
    </location>
</feature>
<comment type="cofactor">
    <cofactor evidence="2">
        <name>Mg(2+)</name>
        <dbReference type="ChEBI" id="CHEBI:18420"/>
    </cofactor>
</comment>
<dbReference type="GO" id="GO:0006401">
    <property type="term" value="P:RNA catabolic process"/>
    <property type="evidence" value="ECO:0007669"/>
    <property type="project" value="UniProtKB-UniRule"/>
</dbReference>
<evidence type="ECO:0000256" key="12">
    <source>
        <dbReference type="ARBA" id="ARBA00022801"/>
    </source>
</evidence>
<feature type="binding site" evidence="13 14">
    <location>
        <position position="10"/>
    </location>
    <ligand>
        <name>a divalent metal cation</name>
        <dbReference type="ChEBI" id="CHEBI:60240"/>
    </ligand>
</feature>
<accession>A0ABD4Z7S8</accession>
<dbReference type="AlphaFoldDB" id="A0ABD4Z7S8"/>
<dbReference type="Proteomes" id="UP001529235">
    <property type="component" value="Unassembled WGS sequence"/>
</dbReference>
<keyword evidence="9 13" id="KW-0540">Nuclease</keyword>
<dbReference type="InterPro" id="IPR024567">
    <property type="entry name" value="RNase_HII/HIII_dom"/>
</dbReference>
<name>A0ABD4Z7S8_9CREN</name>
<dbReference type="GO" id="GO:0003723">
    <property type="term" value="F:RNA binding"/>
    <property type="evidence" value="ECO:0007669"/>
    <property type="project" value="UniProtKB-UniRule"/>
</dbReference>
<dbReference type="CDD" id="cd07180">
    <property type="entry name" value="RNase_HII_archaea_like"/>
    <property type="match status" value="1"/>
</dbReference>
<dbReference type="PANTHER" id="PTHR10954">
    <property type="entry name" value="RIBONUCLEASE H2 SUBUNIT A"/>
    <property type="match status" value="1"/>
</dbReference>
<dbReference type="InterPro" id="IPR004649">
    <property type="entry name" value="RNase_H2_suA"/>
</dbReference>
<dbReference type="HAMAP" id="MF_00052_A">
    <property type="entry name" value="RNase_HII_A"/>
    <property type="match status" value="1"/>
</dbReference>
<evidence type="ECO:0000256" key="9">
    <source>
        <dbReference type="ARBA" id="ARBA00022722"/>
    </source>
</evidence>
<evidence type="ECO:0000256" key="5">
    <source>
        <dbReference type="ARBA" id="ARBA00007383"/>
    </source>
</evidence>
<evidence type="ECO:0000256" key="3">
    <source>
        <dbReference type="ARBA" id="ARBA00004065"/>
    </source>
</evidence>
<keyword evidence="13" id="KW-0464">Manganese</keyword>
<keyword evidence="18" id="KW-1185">Reference proteome</keyword>
<dbReference type="InterPro" id="IPR020787">
    <property type="entry name" value="RNase_HII_arc"/>
</dbReference>
<dbReference type="SUPFAM" id="SSF53098">
    <property type="entry name" value="Ribonuclease H-like"/>
    <property type="match status" value="1"/>
</dbReference>
<evidence type="ECO:0000256" key="14">
    <source>
        <dbReference type="PROSITE-ProRule" id="PRU01319"/>
    </source>
</evidence>
<comment type="function">
    <text evidence="3 13 15">Endonuclease that specifically degrades the RNA of RNA-DNA hybrids.</text>
</comment>
<dbReference type="GO" id="GO:0004523">
    <property type="term" value="F:RNA-DNA hybrid ribonuclease activity"/>
    <property type="evidence" value="ECO:0007669"/>
    <property type="project" value="UniProtKB-UniRule"/>
</dbReference>
<dbReference type="Gene3D" id="1.10.10.460">
    <property type="entry name" value="Ribonuclease hii. Domain 2"/>
    <property type="match status" value="1"/>
</dbReference>
<evidence type="ECO:0000256" key="10">
    <source>
        <dbReference type="ARBA" id="ARBA00022723"/>
    </source>
</evidence>
<dbReference type="InterPro" id="IPR023160">
    <property type="entry name" value="RNase_HII_hlx-loop-hlx_cap_dom"/>
</dbReference>
<evidence type="ECO:0000256" key="2">
    <source>
        <dbReference type="ARBA" id="ARBA00001946"/>
    </source>
</evidence>
<evidence type="ECO:0000313" key="18">
    <source>
        <dbReference type="Proteomes" id="UP001529235"/>
    </source>
</evidence>
<evidence type="ECO:0000256" key="4">
    <source>
        <dbReference type="ARBA" id="ARBA00004496"/>
    </source>
</evidence>
<feature type="binding site" evidence="13 14">
    <location>
        <position position="11"/>
    </location>
    <ligand>
        <name>a divalent metal cation</name>
        <dbReference type="ChEBI" id="CHEBI:60240"/>
    </ligand>
</feature>
<dbReference type="FunFam" id="1.10.10.460:FF:000001">
    <property type="entry name" value="Ribonuclease"/>
    <property type="match status" value="1"/>
</dbReference>
<dbReference type="GO" id="GO:0005737">
    <property type="term" value="C:cytoplasm"/>
    <property type="evidence" value="ECO:0007669"/>
    <property type="project" value="UniProtKB-SubCell"/>
</dbReference>
<comment type="similarity">
    <text evidence="5 13 15">Belongs to the RNase HII family.</text>
</comment>
<evidence type="ECO:0000256" key="7">
    <source>
        <dbReference type="ARBA" id="ARBA00019179"/>
    </source>
</evidence>
<comment type="subcellular location">
    <subcellularLocation>
        <location evidence="4 13">Cytoplasm</location>
    </subcellularLocation>
</comment>
<protein>
    <recommendedName>
        <fullName evidence="7 13">Ribonuclease HII</fullName>
        <shortName evidence="13">RNase HII</shortName>
        <ecNumber evidence="6 13">3.1.26.4</ecNumber>
    </recommendedName>
</protein>